<feature type="region of interest" description="Disordered" evidence="1">
    <location>
        <begin position="1"/>
        <end position="22"/>
    </location>
</feature>
<reference evidence="2 3" key="1">
    <citation type="submission" date="2020-04" db="EMBL/GenBank/DDBJ databases">
        <title>Perkinsus olseni comparative genomics.</title>
        <authorList>
            <person name="Bogema D.R."/>
        </authorList>
    </citation>
    <scope>NUCLEOTIDE SEQUENCE [LARGE SCALE GENOMIC DNA]</scope>
    <source>
        <strain evidence="2 3">ATCC PRA-207</strain>
    </source>
</reference>
<organism evidence="2 3">
    <name type="scientific">Perkinsus olseni</name>
    <name type="common">Perkinsus atlanticus</name>
    <dbReference type="NCBI Taxonomy" id="32597"/>
    <lineage>
        <taxon>Eukaryota</taxon>
        <taxon>Sar</taxon>
        <taxon>Alveolata</taxon>
        <taxon>Perkinsozoa</taxon>
        <taxon>Perkinsea</taxon>
        <taxon>Perkinsida</taxon>
        <taxon>Perkinsidae</taxon>
        <taxon>Perkinsus</taxon>
    </lineage>
</organism>
<feature type="region of interest" description="Disordered" evidence="1">
    <location>
        <begin position="385"/>
        <end position="415"/>
    </location>
</feature>
<dbReference type="Gene3D" id="3.80.10.10">
    <property type="entry name" value="Ribonuclease Inhibitor"/>
    <property type="match status" value="1"/>
</dbReference>
<comment type="caution">
    <text evidence="2">The sequence shown here is derived from an EMBL/GenBank/DDBJ whole genome shotgun (WGS) entry which is preliminary data.</text>
</comment>
<keyword evidence="3" id="KW-1185">Reference proteome</keyword>
<feature type="compositionally biased region" description="Basic residues" evidence="1">
    <location>
        <begin position="385"/>
        <end position="405"/>
    </location>
</feature>
<evidence type="ECO:0000256" key="1">
    <source>
        <dbReference type="SAM" id="MobiDB-lite"/>
    </source>
</evidence>
<dbReference type="SUPFAM" id="SSF52047">
    <property type="entry name" value="RNI-like"/>
    <property type="match status" value="1"/>
</dbReference>
<evidence type="ECO:0000313" key="3">
    <source>
        <dbReference type="Proteomes" id="UP000553632"/>
    </source>
</evidence>
<dbReference type="InterPro" id="IPR032675">
    <property type="entry name" value="LRR_dom_sf"/>
</dbReference>
<feature type="region of interest" description="Disordered" evidence="1">
    <location>
        <begin position="46"/>
        <end position="72"/>
    </location>
</feature>
<dbReference type="EMBL" id="JABANO010006160">
    <property type="protein sequence ID" value="KAF4752287.1"/>
    <property type="molecule type" value="Genomic_DNA"/>
</dbReference>
<dbReference type="Proteomes" id="UP000553632">
    <property type="component" value="Unassembled WGS sequence"/>
</dbReference>
<proteinExistence type="predicted"/>
<name>A0A7J6U6A3_PEROL</name>
<accession>A0A7J6U6A3</accession>
<feature type="compositionally biased region" description="Polar residues" evidence="1">
    <location>
        <begin position="1"/>
        <end position="11"/>
    </location>
</feature>
<evidence type="ECO:0000313" key="2">
    <source>
        <dbReference type="EMBL" id="KAF4752287.1"/>
    </source>
</evidence>
<gene>
    <name evidence="2" type="ORF">FOZ63_023946</name>
</gene>
<protein>
    <submittedName>
        <fullName evidence="2">Uncharacterized protein</fullName>
    </submittedName>
</protein>
<dbReference type="AlphaFoldDB" id="A0A7J6U6A3"/>
<sequence length="909" mass="99557">MLNSLTASSSAPEAFPMPDLRGYDGGHTRVGLAWLEAKQQRLLSGRAELGQPDQEEVRERVPQPSSTRTLPLCPALDEALTRGTPLSADMVILLLVTLWTSDRLTPAAGALPYQTLLYSLPEPLLKLDLSGCHRAISAATFDQLGQSLPVALKSLRELNLTSTYFTSSFLSALLGSCRYSLQCLVLEAGRIPGAVDGAVAALSSAKAIRASSLLTTTGLYELCSHHPQLETLDIGQAAGLTNEVTEQLSSCLACCEELVSLDISACPGLADRVLRSIPRSCLQTLSLRYAPSAVTYRALAEFVRDCPRLDLTGCECLRQTDTVLNLLSEAGMAKLQELILTRPPELVDDEKLEKLLPRGRIIWSPMPPEGEEPFQLVCPLSRGAKKKGRAKKGAKAGGKKKKKSHQMPVVRQSHGCPDRSLKTFVFMTSVPLLYARSIFELEPYQLVGLCKSAAAARVQDPRFWEMVRHRLAAWSPYTLTPTQLASVLSSIIRVAIPRRSGQRPPAKTAAAHLRDPIRLENVSADFAEVACKLVEVSVMATSPPRAVLVSLADSLITLGVDPRSPGARYLLLSILSGARSLNPGDSCRFLSILHKTGLPLPEEIVQRVVMTESEALDMDEISLAYEATRERALGKWLESKSLQEWTPPVILRVARCCSSASLANQIAKAALEHRKRVYFHEDGCGLEGFIIGVMHRHAVKQDLHIELCSWLNTLVGRQLAIFRQPHLVLRGMKPSKCSRYEGRWAEEISNGLLENIARLLDPDRQDKPASAVVLELSIAAAEALALAKNHEITLSSSAAAILDSVSAAARDSVWEIPIDRMPDLLLAVFSLDLEGGEDHSLSYQVSSVFLRACERWLMILKQKKSLAVEEAELLTEFLEVLDEVGYSYEELTTTAKEIDEDEGEDAVHE</sequence>